<sequence length="71" mass="7346">MAAFSDLMFILGGSAGILLLLIMATAPFLPHQRRSRDASSVSSPAASPAAGLVPAQRRPSSTEETSTPATY</sequence>
<dbReference type="Proteomes" id="UP000586918">
    <property type="component" value="Unassembled WGS sequence"/>
</dbReference>
<gene>
    <name evidence="3" type="ORF">HF519_24420</name>
</gene>
<accession>A0A848DP92</accession>
<comment type="caution">
    <text evidence="3">The sequence shown here is derived from an EMBL/GenBank/DDBJ whole genome shotgun (WGS) entry which is preliminary data.</text>
</comment>
<evidence type="ECO:0000256" key="2">
    <source>
        <dbReference type="SAM" id="Phobius"/>
    </source>
</evidence>
<feature type="transmembrane region" description="Helical" evidence="2">
    <location>
        <begin position="6"/>
        <end position="29"/>
    </location>
</feature>
<protein>
    <submittedName>
        <fullName evidence="3">Uncharacterized protein</fullName>
    </submittedName>
</protein>
<keyword evidence="4" id="KW-1185">Reference proteome</keyword>
<evidence type="ECO:0000313" key="3">
    <source>
        <dbReference type="EMBL" id="NMH94660.1"/>
    </source>
</evidence>
<reference evidence="3 4" key="1">
    <citation type="submission" date="2020-04" db="EMBL/GenBank/DDBJ databases">
        <authorList>
            <person name="Klaysubun C."/>
            <person name="Duangmal K."/>
            <person name="Lipun K."/>
        </authorList>
    </citation>
    <scope>NUCLEOTIDE SEQUENCE [LARGE SCALE GENOMIC DNA]</scope>
    <source>
        <strain evidence="3 4">DSM 45300</strain>
    </source>
</reference>
<keyword evidence="2" id="KW-0812">Transmembrane</keyword>
<proteinExistence type="predicted"/>
<organism evidence="3 4">
    <name type="scientific">Pseudonocardia bannensis</name>
    <dbReference type="NCBI Taxonomy" id="630973"/>
    <lineage>
        <taxon>Bacteria</taxon>
        <taxon>Bacillati</taxon>
        <taxon>Actinomycetota</taxon>
        <taxon>Actinomycetes</taxon>
        <taxon>Pseudonocardiales</taxon>
        <taxon>Pseudonocardiaceae</taxon>
        <taxon>Pseudonocardia</taxon>
    </lineage>
</organism>
<name>A0A848DP92_9PSEU</name>
<feature type="compositionally biased region" description="Low complexity" evidence="1">
    <location>
        <begin position="38"/>
        <end position="50"/>
    </location>
</feature>
<feature type="compositionally biased region" description="Low complexity" evidence="1">
    <location>
        <begin position="57"/>
        <end position="71"/>
    </location>
</feature>
<keyword evidence="2" id="KW-0472">Membrane</keyword>
<keyword evidence="2" id="KW-1133">Transmembrane helix</keyword>
<feature type="region of interest" description="Disordered" evidence="1">
    <location>
        <begin position="33"/>
        <end position="71"/>
    </location>
</feature>
<dbReference type="AlphaFoldDB" id="A0A848DP92"/>
<dbReference type="EMBL" id="JAAXKZ010000124">
    <property type="protein sequence ID" value="NMH94660.1"/>
    <property type="molecule type" value="Genomic_DNA"/>
</dbReference>
<dbReference type="RefSeq" id="WP_169415341.1">
    <property type="nucleotide sequence ID" value="NZ_JAAXKZ010000124.1"/>
</dbReference>
<evidence type="ECO:0000256" key="1">
    <source>
        <dbReference type="SAM" id="MobiDB-lite"/>
    </source>
</evidence>
<evidence type="ECO:0000313" key="4">
    <source>
        <dbReference type="Proteomes" id="UP000586918"/>
    </source>
</evidence>